<gene>
    <name evidence="1" type="ORF">BLM47_13510</name>
</gene>
<reference evidence="1 2" key="1">
    <citation type="submission" date="2016-12" db="EMBL/GenBank/DDBJ databases">
        <title>Candidatus Reconcilibacillus cellulovorans genome.</title>
        <authorList>
            <person name="Kolinko S."/>
            <person name="Wu Y.-W."/>
            <person name="Tachea F."/>
            <person name="Denzel E."/>
            <person name="Hiras J."/>
            <person name="Baecker N."/>
            <person name="Chan L.J."/>
            <person name="Eichorst S.A."/>
            <person name="Frey D."/>
            <person name="Adams P.D."/>
            <person name="Pray T."/>
            <person name="Tanjore D."/>
            <person name="Petzold C.J."/>
            <person name="Gladden J.M."/>
            <person name="Simmons B.A."/>
            <person name="Singer S.W."/>
        </authorList>
    </citation>
    <scope>NUCLEOTIDE SEQUENCE [LARGE SCALE GENOMIC DNA]</scope>
    <source>
        <strain evidence="1">JTherm</strain>
    </source>
</reference>
<evidence type="ECO:0000313" key="1">
    <source>
        <dbReference type="EMBL" id="PDO09269.1"/>
    </source>
</evidence>
<dbReference type="Pfam" id="PF07386">
    <property type="entry name" value="DUF1499"/>
    <property type="match status" value="1"/>
</dbReference>
<dbReference type="InterPro" id="IPR010865">
    <property type="entry name" value="DUF1499"/>
</dbReference>
<sequence length="129" mass="14707">MLKRTLIGLIRSFETTGEKARDPALKTRHYKIPKERLQEETLSVLKKLPGFKILHLIDNMNEILVERKTFTGRVQDVTITLFALGPNRSAIDIYSASRGSLGDLGSNYRTILLIYNELDRRLAAYKISS</sequence>
<name>A0A2A6DXJ0_9BACL</name>
<proteinExistence type="predicted"/>
<evidence type="ECO:0008006" key="3">
    <source>
        <dbReference type="Google" id="ProtNLM"/>
    </source>
</evidence>
<accession>A0A2A6DXJ0</accession>
<dbReference type="Proteomes" id="UP000243688">
    <property type="component" value="Unassembled WGS sequence"/>
</dbReference>
<comment type="caution">
    <text evidence="1">The sequence shown here is derived from an EMBL/GenBank/DDBJ whole genome shotgun (WGS) entry which is preliminary data.</text>
</comment>
<dbReference type="EMBL" id="MOXJ01000050">
    <property type="protein sequence ID" value="PDO09269.1"/>
    <property type="molecule type" value="Genomic_DNA"/>
</dbReference>
<dbReference type="AlphaFoldDB" id="A0A2A6DXJ0"/>
<organism evidence="1 2">
    <name type="scientific">Candidatus Reconcilbacillus cellulovorans</name>
    <dbReference type="NCBI Taxonomy" id="1906605"/>
    <lineage>
        <taxon>Bacteria</taxon>
        <taxon>Bacillati</taxon>
        <taxon>Bacillota</taxon>
        <taxon>Bacilli</taxon>
        <taxon>Bacillales</taxon>
        <taxon>Paenibacillaceae</taxon>
        <taxon>Candidatus Reconcilbacillus</taxon>
    </lineage>
</organism>
<protein>
    <recommendedName>
        <fullName evidence="3">DUF1499 domain-containing protein</fullName>
    </recommendedName>
</protein>
<evidence type="ECO:0000313" key="2">
    <source>
        <dbReference type="Proteomes" id="UP000243688"/>
    </source>
</evidence>